<dbReference type="InterPro" id="IPR040442">
    <property type="entry name" value="Pyrv_kinase-like_dom_sf"/>
</dbReference>
<dbReference type="InterPro" id="IPR050251">
    <property type="entry name" value="HpcH-HpaI_aldolase"/>
</dbReference>
<dbReference type="AlphaFoldDB" id="A0A6J5GVI7"/>
<protein>
    <submittedName>
        <fullName evidence="5">4-hydroxy-2-oxo-heptane-1,7-dioate aldolase</fullName>
        <ecNumber evidence="5">4.1.2.52</ecNumber>
    </submittedName>
</protein>
<evidence type="ECO:0000259" key="4">
    <source>
        <dbReference type="Pfam" id="PF03328"/>
    </source>
</evidence>
<dbReference type="PANTHER" id="PTHR30502:SF0">
    <property type="entry name" value="PHOSPHOENOLPYRUVATE CARBOXYLASE FAMILY PROTEIN"/>
    <property type="match status" value="1"/>
</dbReference>
<dbReference type="Pfam" id="PF03328">
    <property type="entry name" value="HpcH_HpaI"/>
    <property type="match status" value="1"/>
</dbReference>
<dbReference type="SUPFAM" id="SSF51621">
    <property type="entry name" value="Phosphoenolpyruvate/pyruvate domain"/>
    <property type="match status" value="1"/>
</dbReference>
<dbReference type="EC" id="4.1.2.52" evidence="5"/>
<accession>A0A6J5GVI7</accession>
<dbReference type="RefSeq" id="WP_175165321.1">
    <property type="nucleotide sequence ID" value="NZ_CADIKI010000024.1"/>
</dbReference>
<keyword evidence="3 5" id="KW-0456">Lyase</keyword>
<evidence type="ECO:0000256" key="3">
    <source>
        <dbReference type="ARBA" id="ARBA00023239"/>
    </source>
</evidence>
<dbReference type="Proteomes" id="UP000494252">
    <property type="component" value="Unassembled WGS sequence"/>
</dbReference>
<dbReference type="InterPro" id="IPR015813">
    <property type="entry name" value="Pyrv/PenolPyrv_kinase-like_dom"/>
</dbReference>
<gene>
    <name evidence="5" type="primary">hpcH_2</name>
    <name evidence="5" type="ORF">LMG27177_06207</name>
</gene>
<evidence type="ECO:0000256" key="2">
    <source>
        <dbReference type="ARBA" id="ARBA00022723"/>
    </source>
</evidence>
<dbReference type="PANTHER" id="PTHR30502">
    <property type="entry name" value="2-KETO-3-DEOXY-L-RHAMNONATE ALDOLASE"/>
    <property type="match status" value="1"/>
</dbReference>
<comment type="similarity">
    <text evidence="1">Belongs to the HpcH/HpaI aldolase family.</text>
</comment>
<reference evidence="5 6" key="1">
    <citation type="submission" date="2020-04" db="EMBL/GenBank/DDBJ databases">
        <authorList>
            <person name="De Canck E."/>
        </authorList>
    </citation>
    <scope>NUCLEOTIDE SEQUENCE [LARGE SCALE GENOMIC DNA]</scope>
    <source>
        <strain evidence="5 6">LMG 27177</strain>
    </source>
</reference>
<dbReference type="InterPro" id="IPR005000">
    <property type="entry name" value="Aldolase/citrate-lyase_domain"/>
</dbReference>
<keyword evidence="6" id="KW-1185">Reference proteome</keyword>
<dbReference type="EMBL" id="CADIKI010000024">
    <property type="protein sequence ID" value="CAB3806986.1"/>
    <property type="molecule type" value="Genomic_DNA"/>
</dbReference>
<feature type="domain" description="HpcH/HpaI aldolase/citrate lyase" evidence="4">
    <location>
        <begin position="27"/>
        <end position="241"/>
    </location>
</feature>
<keyword evidence="2" id="KW-0479">Metal-binding</keyword>
<proteinExistence type="inferred from homology"/>
<evidence type="ECO:0000313" key="6">
    <source>
        <dbReference type="Proteomes" id="UP000494252"/>
    </source>
</evidence>
<dbReference type="GO" id="GO:0005737">
    <property type="term" value="C:cytoplasm"/>
    <property type="evidence" value="ECO:0007669"/>
    <property type="project" value="TreeGrafter"/>
</dbReference>
<dbReference type="GO" id="GO:0016832">
    <property type="term" value="F:aldehyde-lyase activity"/>
    <property type="evidence" value="ECO:0007669"/>
    <property type="project" value="TreeGrafter"/>
</dbReference>
<dbReference type="Gene3D" id="3.20.20.60">
    <property type="entry name" value="Phosphoenolpyruvate-binding domains"/>
    <property type="match status" value="1"/>
</dbReference>
<name>A0A6J5GVI7_9BURK</name>
<sequence length="263" mass="28237">MGNELKERLDGGDYCLNGWLAIPSGFSAEVMAQCGWQSVTVDLQHGVQDYHSLVSCFQSMGAHPVTPLVRVPWNEPGIIGKVLDAGAWGVICPMINTPEDAAAFASACLYPPHGKRSNGPIRAAAYGEASAYQTIANAEILVLPMIETRQAVENIDAILDTPGISGIYVGPGDLAFSLGKLPALDREEDEFLAIYESLIQKTRKRGKVAGIHTGTAAYSARMIKMGFNFISIANDSGLMARAARDVIRETHEVVKSLSSSNKE</sequence>
<evidence type="ECO:0000313" key="5">
    <source>
        <dbReference type="EMBL" id="CAB3806986.1"/>
    </source>
</evidence>
<evidence type="ECO:0000256" key="1">
    <source>
        <dbReference type="ARBA" id="ARBA00005568"/>
    </source>
</evidence>
<organism evidence="5 6">
    <name type="scientific">Paraburkholderia fynbosensis</name>
    <dbReference type="NCBI Taxonomy" id="1200993"/>
    <lineage>
        <taxon>Bacteria</taxon>
        <taxon>Pseudomonadati</taxon>
        <taxon>Pseudomonadota</taxon>
        <taxon>Betaproteobacteria</taxon>
        <taxon>Burkholderiales</taxon>
        <taxon>Burkholderiaceae</taxon>
        <taxon>Paraburkholderia</taxon>
    </lineage>
</organism>
<dbReference type="GO" id="GO:0046872">
    <property type="term" value="F:metal ion binding"/>
    <property type="evidence" value="ECO:0007669"/>
    <property type="project" value="UniProtKB-KW"/>
</dbReference>